<reference evidence="1 2" key="1">
    <citation type="submission" date="2018-08" db="EMBL/GenBank/DDBJ databases">
        <title>A genome reference for cultivated species of the human gut microbiota.</title>
        <authorList>
            <person name="Zou Y."/>
            <person name="Xue W."/>
            <person name="Luo G."/>
        </authorList>
    </citation>
    <scope>NUCLEOTIDE SEQUENCE [LARGE SCALE GENOMIC DNA]</scope>
    <source>
        <strain evidence="1 2">AF14-42</strain>
    </source>
</reference>
<comment type="caution">
    <text evidence="1">The sequence shown here is derived from an EMBL/GenBank/DDBJ whole genome shotgun (WGS) entry which is preliminary data.</text>
</comment>
<name>A0A412WXT8_BACUN</name>
<evidence type="ECO:0000313" key="2">
    <source>
        <dbReference type="Proteomes" id="UP000285343"/>
    </source>
</evidence>
<dbReference type="AlphaFoldDB" id="A0A412WXT8"/>
<organism evidence="1 2">
    <name type="scientific">Bacteroides uniformis</name>
    <dbReference type="NCBI Taxonomy" id="820"/>
    <lineage>
        <taxon>Bacteria</taxon>
        <taxon>Pseudomonadati</taxon>
        <taxon>Bacteroidota</taxon>
        <taxon>Bacteroidia</taxon>
        <taxon>Bacteroidales</taxon>
        <taxon>Bacteroidaceae</taxon>
        <taxon>Bacteroides</taxon>
    </lineage>
</organism>
<protein>
    <submittedName>
        <fullName evidence="1">LamG domain-containing protein</fullName>
    </submittedName>
</protein>
<gene>
    <name evidence="1" type="ORF">DWW14_24250</name>
</gene>
<dbReference type="EMBL" id="QRZC01000068">
    <property type="protein sequence ID" value="RGV32461.1"/>
    <property type="molecule type" value="Genomic_DNA"/>
</dbReference>
<sequence length="262" mass="29499">MKKMKYYLYFTVLATCLYSCSSIDDNGQQPPIEIPDADELASIGVGLVAYYTFDDGTGDNSSSNHHDAVLINRPDVISDTPSSKGKAVYLRESDKQYINIPYQLFKNTTYSASMWLKDFGAGILLSAVNMDKALDYPCFATRTSSGKFELYSNNRRNPSLSYSFSYPFSSLQDGKWHMVAFTHIPRGDGFSCEKKLYVDSKLVANCEGVYDIPTSIKVQIGGDCDGHYTSFSTDIKLDNIRIYDRVLKAEEVHTIYNLERLQ</sequence>
<dbReference type="Gene3D" id="2.60.120.200">
    <property type="match status" value="1"/>
</dbReference>
<dbReference type="GO" id="GO:0004553">
    <property type="term" value="F:hydrolase activity, hydrolyzing O-glycosyl compounds"/>
    <property type="evidence" value="ECO:0007669"/>
    <property type="project" value="UniProtKB-ARBA"/>
</dbReference>
<dbReference type="Proteomes" id="UP000285343">
    <property type="component" value="Unassembled WGS sequence"/>
</dbReference>
<accession>A0A412WXT8</accession>
<evidence type="ECO:0000313" key="1">
    <source>
        <dbReference type="EMBL" id="RGV32461.1"/>
    </source>
</evidence>
<dbReference type="RefSeq" id="WP_117867349.1">
    <property type="nucleotide sequence ID" value="NZ_QRZC01000068.1"/>
</dbReference>
<dbReference type="GO" id="GO:0005975">
    <property type="term" value="P:carbohydrate metabolic process"/>
    <property type="evidence" value="ECO:0007669"/>
    <property type="project" value="UniProtKB-ARBA"/>
</dbReference>
<dbReference type="InterPro" id="IPR013320">
    <property type="entry name" value="ConA-like_dom_sf"/>
</dbReference>
<proteinExistence type="predicted"/>
<dbReference type="Pfam" id="PF13385">
    <property type="entry name" value="Laminin_G_3"/>
    <property type="match status" value="1"/>
</dbReference>
<dbReference type="SUPFAM" id="SSF49899">
    <property type="entry name" value="Concanavalin A-like lectins/glucanases"/>
    <property type="match status" value="1"/>
</dbReference>